<evidence type="ECO:0000259" key="1">
    <source>
        <dbReference type="Pfam" id="PF01637"/>
    </source>
</evidence>
<dbReference type="Pfam" id="PF01637">
    <property type="entry name" value="ATPase_2"/>
    <property type="match status" value="1"/>
</dbReference>
<dbReference type="RefSeq" id="WP_056934152.1">
    <property type="nucleotide sequence ID" value="NZ_CP013050.1"/>
</dbReference>
<name>A0A0S1XCU5_THEBA</name>
<dbReference type="PATRIC" id="fig|55802.8.peg.1619"/>
<reference evidence="2 3" key="1">
    <citation type="journal article" date="2016" name="Genome Announc.">
        <title>Complete genome sequence of the hyperthermophilic and piezophilic archaeon Thermococcus barophilus Ch5, capable of growth at the expense of hydrogenogenesis from carbon monoxide and formate.</title>
        <authorList>
            <person name="Oger P."/>
            <person name="Sokolova T.G."/>
            <person name="Kozhevnikova D.A."/>
            <person name="Taranov E.A."/>
            <person name="Vannier P."/>
            <person name="Lee H.S."/>
            <person name="Kwon K.K."/>
            <person name="Kang S.G."/>
            <person name="Lee J.H."/>
            <person name="Bonch-Osmolovskaya E.A."/>
            <person name="Lebedinsky A.V."/>
        </authorList>
    </citation>
    <scope>NUCLEOTIDE SEQUENCE [LARGE SCALE GENOMIC DNA]</scope>
    <source>
        <strain evidence="3">Ch5</strain>
    </source>
</reference>
<dbReference type="Gene3D" id="3.40.50.300">
    <property type="entry name" value="P-loop containing nucleotide triphosphate hydrolases"/>
    <property type="match status" value="1"/>
</dbReference>
<dbReference type="AlphaFoldDB" id="A0A0S1XCU5"/>
<dbReference type="GeneID" id="26136879"/>
<dbReference type="Proteomes" id="UP000066042">
    <property type="component" value="Chromosome"/>
</dbReference>
<dbReference type="PANTHER" id="PTHR34301:SF8">
    <property type="entry name" value="ATPASE DOMAIN-CONTAINING PROTEIN"/>
    <property type="match status" value="1"/>
</dbReference>
<organism evidence="2 3">
    <name type="scientific">Thermococcus barophilus</name>
    <dbReference type="NCBI Taxonomy" id="55802"/>
    <lineage>
        <taxon>Archaea</taxon>
        <taxon>Methanobacteriati</taxon>
        <taxon>Methanobacteriota</taxon>
        <taxon>Thermococci</taxon>
        <taxon>Thermococcales</taxon>
        <taxon>Thermococcaceae</taxon>
        <taxon>Thermococcus</taxon>
    </lineage>
</organism>
<dbReference type="GO" id="GO:0005524">
    <property type="term" value="F:ATP binding"/>
    <property type="evidence" value="ECO:0007669"/>
    <property type="project" value="InterPro"/>
</dbReference>
<evidence type="ECO:0000313" key="2">
    <source>
        <dbReference type="EMBL" id="ALM75552.1"/>
    </source>
</evidence>
<dbReference type="EMBL" id="CP013050">
    <property type="protein sequence ID" value="ALM75552.1"/>
    <property type="molecule type" value="Genomic_DNA"/>
</dbReference>
<dbReference type="InterPro" id="IPR027417">
    <property type="entry name" value="P-loop_NTPase"/>
</dbReference>
<feature type="domain" description="ATPase" evidence="1">
    <location>
        <begin position="40"/>
        <end position="277"/>
    </location>
</feature>
<dbReference type="InterPro" id="IPR011579">
    <property type="entry name" value="ATPase_dom"/>
</dbReference>
<accession>A0A0S1XCU5</accession>
<proteinExistence type="predicted"/>
<gene>
    <name evidence="2" type="ORF">TBCH5v1_1639</name>
</gene>
<dbReference type="PANTHER" id="PTHR34301">
    <property type="entry name" value="DNA-BINDING PROTEIN-RELATED"/>
    <property type="match status" value="1"/>
</dbReference>
<protein>
    <recommendedName>
        <fullName evidence="1">ATPase domain-containing protein</fullName>
    </recommendedName>
</protein>
<dbReference type="SUPFAM" id="SSF52540">
    <property type="entry name" value="P-loop containing nucleoside triphosphate hydrolases"/>
    <property type="match status" value="1"/>
</dbReference>
<dbReference type="CDD" id="cd01983">
    <property type="entry name" value="SIMIBI"/>
    <property type="match status" value="1"/>
</dbReference>
<evidence type="ECO:0000313" key="3">
    <source>
        <dbReference type="Proteomes" id="UP000066042"/>
    </source>
</evidence>
<sequence>MRKGKEKTKAYYFSRGNILPLGWLIGRHTPEPELDNKSPIEVLEKYIETKTWTAVTGPRLVGKTTFTRSIARHLEQGGYIEVYVNVAGIKDFPSFVLKTYQKLPNSTKLEVRREYGDVTVKLGISAKGGYGEVGKNLEHPKNTIKSYASIVLDFMLKHLPDGSILIWDEVQDLGEKNIATLLSSLWRVYNEIEDDEKRPEILVTGSSVRLLRLFLEPAEEGYEDQWFVGREFENILLRPWDRDTFENYVYAGFEYYDVPITLREVEWLWEYSHGLPGITVLYGYGRCVRKLSHKKVVNTIRKSQLAKIRDEIFRLIEFEFPKAAPRLQKALKLFAQGKSINEIIKSSKTSRDSFYGMLRLLEKNGYLIKDSEFEGRGEKEYHFAAKIYEDAIKSWRI</sequence>